<accession>A0AC58STT6</accession>
<keyword evidence="1" id="KW-1185">Reference proteome</keyword>
<sequence length="509" mass="58174">MHDFIMAEDSEIWDVICDGPFIPMKAVGEETRTIPKTRKEYNGADQKTIEKNFKAKKILVCGIGPNEYNCISACESAKEIWEALQTAHEGTTQVKQSKIDMLTIEYELLKMEEHEFIQEMHTRFTSIINELHSLGEIISTNKLVRKILSVLPSSWESKVNAITKAKDMQKLTIDELIGNIKTYEIKRKKDLERRETNEERNLVLKAALTDSSSDKSEMTYLTRRFQKVVHKNCEIPKKGSSSRNFKRNDCCHRCGKRGHFIKDCPLHKQDHYKTNTYKATKRNPVPDRKFKRRDASDNMVKQALADWGDLSSESEGDNDQGDASMMVVDNKYESIFTLMAKSDDDEDKEEDEVSFLDVQRSLKIYSKKKLMSLANVLIDAYHSLINEKNALIEEIGDIEQERDDMVVSIVDLKEQVEEAEVRGSSQKLKWYMDSGCSKHKIRRMNDVLSLKALQGESVSFENGKKGYILGVGRIGKSLPHSIENAYFVKGLKYSLLGISQISDKGILAV</sequence>
<evidence type="ECO:0000313" key="2">
    <source>
        <dbReference type="RefSeq" id="XP_075088372.1"/>
    </source>
</evidence>
<dbReference type="Proteomes" id="UP000790787">
    <property type="component" value="Chromosome 16"/>
</dbReference>
<protein>
    <submittedName>
        <fullName evidence="2">Uncharacterized protein LOC142170374</fullName>
    </submittedName>
</protein>
<gene>
    <name evidence="2" type="primary">LOC142170374</name>
</gene>
<evidence type="ECO:0000313" key="1">
    <source>
        <dbReference type="Proteomes" id="UP000790787"/>
    </source>
</evidence>
<name>A0AC58STT6_TOBAC</name>
<organism evidence="1 2">
    <name type="scientific">Nicotiana tabacum</name>
    <name type="common">Common tobacco</name>
    <dbReference type="NCBI Taxonomy" id="4097"/>
    <lineage>
        <taxon>Eukaryota</taxon>
        <taxon>Viridiplantae</taxon>
        <taxon>Streptophyta</taxon>
        <taxon>Embryophyta</taxon>
        <taxon>Tracheophyta</taxon>
        <taxon>Spermatophyta</taxon>
        <taxon>Magnoliopsida</taxon>
        <taxon>eudicotyledons</taxon>
        <taxon>Gunneridae</taxon>
        <taxon>Pentapetalae</taxon>
        <taxon>asterids</taxon>
        <taxon>lamiids</taxon>
        <taxon>Solanales</taxon>
        <taxon>Solanaceae</taxon>
        <taxon>Nicotianoideae</taxon>
        <taxon>Nicotianeae</taxon>
        <taxon>Nicotiana</taxon>
    </lineage>
</organism>
<proteinExistence type="predicted"/>
<reference evidence="2" key="2">
    <citation type="submission" date="2025-08" db="UniProtKB">
        <authorList>
            <consortium name="RefSeq"/>
        </authorList>
    </citation>
    <scope>IDENTIFICATION</scope>
    <source>
        <tissue evidence="2">Leaf</tissue>
    </source>
</reference>
<reference evidence="1" key="1">
    <citation type="journal article" date="2014" name="Nat. Commun.">
        <title>The tobacco genome sequence and its comparison with those of tomato and potato.</title>
        <authorList>
            <person name="Sierro N."/>
            <person name="Battey J.N."/>
            <person name="Ouadi S."/>
            <person name="Bakaher N."/>
            <person name="Bovet L."/>
            <person name="Willig A."/>
            <person name="Goepfert S."/>
            <person name="Peitsch M.C."/>
            <person name="Ivanov N.V."/>
        </authorList>
    </citation>
    <scope>NUCLEOTIDE SEQUENCE [LARGE SCALE GENOMIC DNA]</scope>
</reference>
<dbReference type="RefSeq" id="XP_075088372.1">
    <property type="nucleotide sequence ID" value="XM_075232271.1"/>
</dbReference>